<dbReference type="Proteomes" id="UP000283341">
    <property type="component" value="Unassembled WGS sequence"/>
</dbReference>
<reference evidence="3 4" key="1">
    <citation type="submission" date="2018-08" db="EMBL/GenBank/DDBJ databases">
        <title>A genome reference for cultivated species of the human gut microbiota.</title>
        <authorList>
            <person name="Zou Y."/>
            <person name="Xue W."/>
            <person name="Luo G."/>
        </authorList>
    </citation>
    <scope>NUCLEOTIDE SEQUENCE [LARGE SCALE GENOMIC DNA]</scope>
    <source>
        <strain evidence="3 4">AF22-3AC</strain>
    </source>
</reference>
<feature type="domain" description="Glycosyl transferase family 1" evidence="1">
    <location>
        <begin position="203"/>
        <end position="352"/>
    </location>
</feature>
<dbReference type="SUPFAM" id="SSF53756">
    <property type="entry name" value="UDP-Glycosyltransferase/glycogen phosphorylase"/>
    <property type="match status" value="1"/>
</dbReference>
<organism evidence="3 4">
    <name type="scientific">Bacteroides cellulosilyticus</name>
    <dbReference type="NCBI Taxonomy" id="246787"/>
    <lineage>
        <taxon>Bacteria</taxon>
        <taxon>Pseudomonadati</taxon>
        <taxon>Bacteroidota</taxon>
        <taxon>Bacteroidia</taxon>
        <taxon>Bacteroidales</taxon>
        <taxon>Bacteroidaceae</taxon>
        <taxon>Bacteroides</taxon>
    </lineage>
</organism>
<feature type="domain" description="Glycosyltransferase subfamily 4-like N-terminal" evidence="2">
    <location>
        <begin position="97"/>
        <end position="186"/>
    </location>
</feature>
<dbReference type="Gene3D" id="3.40.50.2000">
    <property type="entry name" value="Glycogen Phosphorylase B"/>
    <property type="match status" value="2"/>
</dbReference>
<gene>
    <name evidence="3" type="ORF">DWX97_11625</name>
</gene>
<dbReference type="Pfam" id="PF00534">
    <property type="entry name" value="Glycos_transf_1"/>
    <property type="match status" value="1"/>
</dbReference>
<dbReference type="EMBL" id="QRVJ01000008">
    <property type="protein sequence ID" value="RGS36801.1"/>
    <property type="molecule type" value="Genomic_DNA"/>
</dbReference>
<protein>
    <submittedName>
        <fullName evidence="3">Glycosyltransferase</fullName>
    </submittedName>
</protein>
<name>A0A412IHS9_9BACE</name>
<evidence type="ECO:0000259" key="2">
    <source>
        <dbReference type="Pfam" id="PF13579"/>
    </source>
</evidence>
<comment type="caution">
    <text evidence="3">The sequence shown here is derived from an EMBL/GenBank/DDBJ whole genome shotgun (WGS) entry which is preliminary data.</text>
</comment>
<proteinExistence type="predicted"/>
<dbReference type="PANTHER" id="PTHR12526">
    <property type="entry name" value="GLYCOSYLTRANSFERASE"/>
    <property type="match status" value="1"/>
</dbReference>
<keyword evidence="3" id="KW-0808">Transferase</keyword>
<dbReference type="Pfam" id="PF13579">
    <property type="entry name" value="Glyco_trans_4_4"/>
    <property type="match status" value="1"/>
</dbReference>
<dbReference type="PANTHER" id="PTHR12526:SF637">
    <property type="entry name" value="GLYCOSYLTRANSFERASE EPSF-RELATED"/>
    <property type="match status" value="1"/>
</dbReference>
<dbReference type="InterPro" id="IPR001296">
    <property type="entry name" value="Glyco_trans_1"/>
</dbReference>
<dbReference type="AlphaFoldDB" id="A0A412IHS9"/>
<evidence type="ECO:0000259" key="1">
    <source>
        <dbReference type="Pfam" id="PF00534"/>
    </source>
</evidence>
<dbReference type="GO" id="GO:0016757">
    <property type="term" value="F:glycosyltransferase activity"/>
    <property type="evidence" value="ECO:0007669"/>
    <property type="project" value="InterPro"/>
</dbReference>
<accession>A0A412IHS9</accession>
<dbReference type="InterPro" id="IPR028098">
    <property type="entry name" value="Glyco_trans_4-like_N"/>
</dbReference>
<evidence type="ECO:0000313" key="4">
    <source>
        <dbReference type="Proteomes" id="UP000283341"/>
    </source>
</evidence>
<evidence type="ECO:0000313" key="3">
    <source>
        <dbReference type="EMBL" id="RGS36801.1"/>
    </source>
</evidence>
<sequence>MWSLVVTCECIYYMKIFHCINTLDKSAGGPSRSLPTLCCGLQNDEFKNVIVAYNSLSPNTNLLDENAIEVRLVRPEVKFIDKINCSNYVASIDSCTNLVQLHNLWTLELHNVAKLCQRKNIPYIWSPRGALEPWSLSQKALKKKIALFFYQRYDLEKAVCIHATADMEAQHIRSLGFNNPIAVIPNSIEINNYPLKKWNIGERDKKRLLFLSRLHPKKGLLILFEAWKKLPENIRSQWELVIAGEGDAEYTFENIKKIIQTEYSGLQIELVGPQYGKDKIDILHSADLFILPTYSENFGMAIAEAMCCGIPVITTTGTPWGVLKEKDIGWWITPSVDSIFSVLQEALSLPLELLEQKGTLSRDIILKTYSSEIVTGQFRKLYNWILDRSIVTPDFIYNK</sequence>